<dbReference type="EMBL" id="KI669459">
    <property type="protein sequence ID" value="OCF61092.1"/>
    <property type="molecule type" value="Genomic_DNA"/>
</dbReference>
<keyword evidence="2" id="KW-0433">Leucine-rich repeat</keyword>
<keyword evidence="1" id="KW-0343">GTPase activation</keyword>
<dbReference type="GO" id="GO:0048471">
    <property type="term" value="C:perinuclear region of cytoplasm"/>
    <property type="evidence" value="ECO:0007669"/>
    <property type="project" value="TreeGrafter"/>
</dbReference>
<evidence type="ECO:0000256" key="3">
    <source>
        <dbReference type="ARBA" id="ARBA00022737"/>
    </source>
</evidence>
<accession>A0A1B9J013</accession>
<dbReference type="Gene3D" id="3.80.10.10">
    <property type="entry name" value="Ribonuclease Inhibitor"/>
    <property type="match status" value="1"/>
</dbReference>
<dbReference type="GO" id="GO:0006913">
    <property type="term" value="P:nucleocytoplasmic transport"/>
    <property type="evidence" value="ECO:0007669"/>
    <property type="project" value="TreeGrafter"/>
</dbReference>
<dbReference type="PANTHER" id="PTHR24113">
    <property type="entry name" value="RAN GTPASE-ACTIVATING PROTEIN 1"/>
    <property type="match status" value="1"/>
</dbReference>
<evidence type="ECO:0000256" key="1">
    <source>
        <dbReference type="ARBA" id="ARBA00022468"/>
    </source>
</evidence>
<dbReference type="AlphaFoldDB" id="A0A1B9J013"/>
<evidence type="ECO:0008006" key="6">
    <source>
        <dbReference type="Google" id="ProtNLM"/>
    </source>
</evidence>
<reference evidence="5" key="2">
    <citation type="submission" date="2013-12" db="EMBL/GenBank/DDBJ databases">
        <title>Evolution of pathogenesis and genome organization in the Tremellales.</title>
        <authorList>
            <person name="Cuomo C."/>
            <person name="Litvintseva A."/>
            <person name="Heitman J."/>
            <person name="Chen Y."/>
            <person name="Sun S."/>
            <person name="Springer D."/>
            <person name="Dromer F."/>
            <person name="Young S."/>
            <person name="Zeng Q."/>
            <person name="Chapman S."/>
            <person name="Gujja S."/>
            <person name="Saif S."/>
            <person name="Birren B."/>
        </authorList>
    </citation>
    <scope>NUCLEOTIDE SEQUENCE [LARGE SCALE GENOMIC DNA]</scope>
    <source>
        <strain evidence="5">CBS 10435</strain>
    </source>
</reference>
<dbReference type="GO" id="GO:0005096">
    <property type="term" value="F:GTPase activator activity"/>
    <property type="evidence" value="ECO:0007669"/>
    <property type="project" value="UniProtKB-KW"/>
</dbReference>
<dbReference type="PANTHER" id="PTHR24113:SF12">
    <property type="entry name" value="RAN GTPASE-ACTIVATING PROTEIN 1"/>
    <property type="match status" value="1"/>
</dbReference>
<protein>
    <recommendedName>
        <fullName evidence="6">F-box domain-containing protein</fullName>
    </recommendedName>
</protein>
<dbReference type="InterPro" id="IPR032675">
    <property type="entry name" value="LRR_dom_sf"/>
</dbReference>
<gene>
    <name evidence="4" type="ORF">L486_00736</name>
</gene>
<dbReference type="OrthoDB" id="120976at2759"/>
<proteinExistence type="predicted"/>
<sequence length="429" mass="48369">MAVILRSNTDLVYLPDHGFVGEEGALRILPQITRHIHRLDISHNLLGSSGTLTLFKGLSTLCLRHSSAELGLGMWGLKEVNLGNNNLDDIAFDGVLAYAKKDVWLKRVLVHGNDITLDEKNVNSIVNSLNGSHITSLSLVNNTSISPKGLVRLMGLLDATELKQLLLSACNLSSEDGLIEAIVNYLASSRSRNLESLELNGNHLGGIGVTKIVDCIESSNWTITTLGLLANHSLSDQLVPFDDVDPDHDHDPIGDRDHNHPGFGPDSDYRLLRAEESRTMDHQIHRRLPEILDRNRILSKRIRLAALKTLVPARIILNAIPLSDEQTARRIIYVISQDRSCDIGGFRLLELPEEVIHLIVRHTSDDPWAFSESQWTRLRKEVSSRDNLRKASELANSRLRGKLPDERRETMRELKNDWLRKGRWDKWER</sequence>
<organism evidence="4 5">
    <name type="scientific">Kwoniella mangroviensis CBS 10435</name>
    <dbReference type="NCBI Taxonomy" id="1331196"/>
    <lineage>
        <taxon>Eukaryota</taxon>
        <taxon>Fungi</taxon>
        <taxon>Dikarya</taxon>
        <taxon>Basidiomycota</taxon>
        <taxon>Agaricomycotina</taxon>
        <taxon>Tremellomycetes</taxon>
        <taxon>Tremellales</taxon>
        <taxon>Cryptococcaceae</taxon>
        <taxon>Kwoniella</taxon>
    </lineage>
</organism>
<keyword evidence="3" id="KW-0677">Repeat</keyword>
<dbReference type="Pfam" id="PF13516">
    <property type="entry name" value="LRR_6"/>
    <property type="match status" value="1"/>
</dbReference>
<evidence type="ECO:0000313" key="5">
    <source>
        <dbReference type="Proteomes" id="UP000092583"/>
    </source>
</evidence>
<keyword evidence="5" id="KW-1185">Reference proteome</keyword>
<dbReference type="Proteomes" id="UP000092583">
    <property type="component" value="Unassembled WGS sequence"/>
</dbReference>
<reference evidence="4 5" key="1">
    <citation type="submission" date="2013-07" db="EMBL/GenBank/DDBJ databases">
        <title>The Genome Sequence of Kwoniella mangroviensis CBS10435.</title>
        <authorList>
            <consortium name="The Broad Institute Genome Sequencing Platform"/>
            <person name="Cuomo C."/>
            <person name="Litvintseva A."/>
            <person name="Chen Y."/>
            <person name="Heitman J."/>
            <person name="Sun S."/>
            <person name="Springer D."/>
            <person name="Dromer F."/>
            <person name="Young S.K."/>
            <person name="Zeng Q."/>
            <person name="Gargeya S."/>
            <person name="Fitzgerald M."/>
            <person name="Abouelleil A."/>
            <person name="Alvarado L."/>
            <person name="Berlin A.M."/>
            <person name="Chapman S.B."/>
            <person name="Dewar J."/>
            <person name="Goldberg J."/>
            <person name="Griggs A."/>
            <person name="Gujja S."/>
            <person name="Hansen M."/>
            <person name="Howarth C."/>
            <person name="Imamovic A."/>
            <person name="Larimer J."/>
            <person name="McCowan C."/>
            <person name="Murphy C."/>
            <person name="Pearson M."/>
            <person name="Priest M."/>
            <person name="Roberts A."/>
            <person name="Saif S."/>
            <person name="Shea T."/>
            <person name="Sykes S."/>
            <person name="Wortman J."/>
            <person name="Nusbaum C."/>
            <person name="Birren B."/>
        </authorList>
    </citation>
    <scope>NUCLEOTIDE SEQUENCE [LARGE SCALE GENOMIC DNA]</scope>
    <source>
        <strain evidence="4 5">CBS 10435</strain>
    </source>
</reference>
<evidence type="ECO:0000313" key="4">
    <source>
        <dbReference type="EMBL" id="OCF61092.1"/>
    </source>
</evidence>
<dbReference type="STRING" id="1331196.A0A1B9J013"/>
<dbReference type="InterPro" id="IPR001611">
    <property type="entry name" value="Leu-rich_rpt"/>
</dbReference>
<dbReference type="InterPro" id="IPR027038">
    <property type="entry name" value="RanGap"/>
</dbReference>
<dbReference type="SUPFAM" id="SSF52047">
    <property type="entry name" value="RNI-like"/>
    <property type="match status" value="1"/>
</dbReference>
<name>A0A1B9J013_9TREE</name>
<dbReference type="GO" id="GO:0005829">
    <property type="term" value="C:cytosol"/>
    <property type="evidence" value="ECO:0007669"/>
    <property type="project" value="TreeGrafter"/>
</dbReference>
<dbReference type="GO" id="GO:0005634">
    <property type="term" value="C:nucleus"/>
    <property type="evidence" value="ECO:0007669"/>
    <property type="project" value="TreeGrafter"/>
</dbReference>
<evidence type="ECO:0000256" key="2">
    <source>
        <dbReference type="ARBA" id="ARBA00022614"/>
    </source>
</evidence>
<dbReference type="GO" id="GO:0031267">
    <property type="term" value="F:small GTPase binding"/>
    <property type="evidence" value="ECO:0007669"/>
    <property type="project" value="TreeGrafter"/>
</dbReference>